<keyword evidence="1" id="KW-0812">Transmembrane</keyword>
<sequence length="40" mass="4151">MAGIVEYARHKDVLGAVQQGGSAFTVVAAIAVVIVLALRR</sequence>
<keyword evidence="1" id="KW-1133">Transmembrane helix</keyword>
<proteinExistence type="predicted"/>
<evidence type="ECO:0000313" key="2">
    <source>
        <dbReference type="EMBL" id="MER6613639.1"/>
    </source>
</evidence>
<name>A0ABV1USA2_9ACTN</name>
<evidence type="ECO:0000313" key="3">
    <source>
        <dbReference type="Proteomes" id="UP001445472"/>
    </source>
</evidence>
<organism evidence="2 3">
    <name type="scientific">Streptomyces xantholiticus</name>
    <dbReference type="NCBI Taxonomy" id="68285"/>
    <lineage>
        <taxon>Bacteria</taxon>
        <taxon>Bacillati</taxon>
        <taxon>Actinomycetota</taxon>
        <taxon>Actinomycetes</taxon>
        <taxon>Kitasatosporales</taxon>
        <taxon>Streptomycetaceae</taxon>
        <taxon>Streptomyces</taxon>
    </lineage>
</organism>
<accession>A0ABV1USA2</accession>
<dbReference type="RefSeq" id="WP_351975686.1">
    <property type="nucleotide sequence ID" value="NZ_JBEPBX010000006.1"/>
</dbReference>
<reference evidence="2 3" key="1">
    <citation type="submission" date="2024-06" db="EMBL/GenBank/DDBJ databases">
        <title>The Natural Products Discovery Center: Release of the First 8490 Sequenced Strains for Exploring Actinobacteria Biosynthetic Diversity.</title>
        <authorList>
            <person name="Kalkreuter E."/>
            <person name="Kautsar S.A."/>
            <person name="Yang D."/>
            <person name="Bader C.D."/>
            <person name="Teijaro C.N."/>
            <person name="Fluegel L."/>
            <person name="Davis C.M."/>
            <person name="Simpson J.R."/>
            <person name="Lauterbach L."/>
            <person name="Steele A.D."/>
            <person name="Gui C."/>
            <person name="Meng S."/>
            <person name="Li G."/>
            <person name="Viehrig K."/>
            <person name="Ye F."/>
            <person name="Su P."/>
            <person name="Kiefer A.F."/>
            <person name="Nichols A."/>
            <person name="Cepeda A.J."/>
            <person name="Yan W."/>
            <person name="Fan B."/>
            <person name="Jiang Y."/>
            <person name="Adhikari A."/>
            <person name="Zheng C.-J."/>
            <person name="Schuster L."/>
            <person name="Cowan T.M."/>
            <person name="Smanski M.J."/>
            <person name="Chevrette M.G."/>
            <person name="De Carvalho L.P.S."/>
            <person name="Shen B."/>
        </authorList>
    </citation>
    <scope>NUCLEOTIDE SEQUENCE [LARGE SCALE GENOMIC DNA]</scope>
    <source>
        <strain evidence="2 3">NPDC000837</strain>
    </source>
</reference>
<keyword evidence="1" id="KW-0472">Membrane</keyword>
<protein>
    <submittedName>
        <fullName evidence="2">Uncharacterized protein</fullName>
    </submittedName>
</protein>
<keyword evidence="3" id="KW-1185">Reference proteome</keyword>
<dbReference type="Proteomes" id="UP001445472">
    <property type="component" value="Unassembled WGS sequence"/>
</dbReference>
<comment type="caution">
    <text evidence="2">The sequence shown here is derived from an EMBL/GenBank/DDBJ whole genome shotgun (WGS) entry which is preliminary data.</text>
</comment>
<evidence type="ECO:0000256" key="1">
    <source>
        <dbReference type="SAM" id="Phobius"/>
    </source>
</evidence>
<feature type="transmembrane region" description="Helical" evidence="1">
    <location>
        <begin position="20"/>
        <end position="38"/>
    </location>
</feature>
<gene>
    <name evidence="2" type="ORF">ABT276_09695</name>
</gene>
<dbReference type="EMBL" id="JBEPBX010000006">
    <property type="protein sequence ID" value="MER6613639.1"/>
    <property type="molecule type" value="Genomic_DNA"/>
</dbReference>